<dbReference type="GO" id="GO:0030313">
    <property type="term" value="C:cell envelope"/>
    <property type="evidence" value="ECO:0007669"/>
    <property type="project" value="UniProtKB-SubCell"/>
</dbReference>
<accession>A0A2V3W6J7</accession>
<dbReference type="AlphaFoldDB" id="A0A2V3W6J7"/>
<dbReference type="SMART" id="SM00062">
    <property type="entry name" value="PBPb"/>
    <property type="match status" value="1"/>
</dbReference>
<evidence type="ECO:0000313" key="9">
    <source>
        <dbReference type="Proteomes" id="UP000247978"/>
    </source>
</evidence>
<feature type="domain" description="Solute-binding protein family 3/N-terminal" evidence="7">
    <location>
        <begin position="49"/>
        <end position="266"/>
    </location>
</feature>
<dbReference type="PANTHER" id="PTHR35936:SF34">
    <property type="entry name" value="ABC TRANSPORTER EXTRACELLULAR-BINDING PROTEIN YCKB-RELATED"/>
    <property type="match status" value="1"/>
</dbReference>
<dbReference type="InterPro" id="IPR018313">
    <property type="entry name" value="SBP_3_CS"/>
</dbReference>
<dbReference type="PANTHER" id="PTHR35936">
    <property type="entry name" value="MEMBRANE-BOUND LYTIC MUREIN TRANSGLYCOSYLASE F"/>
    <property type="match status" value="1"/>
</dbReference>
<keyword evidence="5" id="KW-0449">Lipoprotein</keyword>
<keyword evidence="4" id="KW-0564">Palmitate</keyword>
<reference evidence="8 9" key="1">
    <citation type="submission" date="2018-05" db="EMBL/GenBank/DDBJ databases">
        <title>Genomic Encyclopedia of Type Strains, Phase IV (KMG-IV): sequencing the most valuable type-strain genomes for metagenomic binning, comparative biology and taxonomic classification.</title>
        <authorList>
            <person name="Goeker M."/>
        </authorList>
    </citation>
    <scope>NUCLEOTIDE SEQUENCE [LARGE SCALE GENOMIC DNA]</scope>
    <source>
        <strain evidence="8 9">DSM 28556</strain>
    </source>
</reference>
<dbReference type="Proteomes" id="UP000247978">
    <property type="component" value="Unassembled WGS sequence"/>
</dbReference>
<organism evidence="8 9">
    <name type="scientific">Pseudogracilibacillus auburnensis</name>
    <dbReference type="NCBI Taxonomy" id="1494959"/>
    <lineage>
        <taxon>Bacteria</taxon>
        <taxon>Bacillati</taxon>
        <taxon>Bacillota</taxon>
        <taxon>Bacilli</taxon>
        <taxon>Bacillales</taxon>
        <taxon>Bacillaceae</taxon>
        <taxon>Pseudogracilibacillus</taxon>
    </lineage>
</organism>
<evidence type="ECO:0000256" key="5">
    <source>
        <dbReference type="ARBA" id="ARBA00023288"/>
    </source>
</evidence>
<dbReference type="PROSITE" id="PS51257">
    <property type="entry name" value="PROKAR_LIPOPROTEIN"/>
    <property type="match status" value="1"/>
</dbReference>
<protein>
    <submittedName>
        <fullName evidence="8">Amino acid ABC transporter substrate-binding protein (PAAT family)</fullName>
    </submittedName>
</protein>
<evidence type="ECO:0000256" key="2">
    <source>
        <dbReference type="ARBA" id="ARBA00010333"/>
    </source>
</evidence>
<evidence type="ECO:0000256" key="3">
    <source>
        <dbReference type="ARBA" id="ARBA00022729"/>
    </source>
</evidence>
<dbReference type="InterPro" id="IPR001638">
    <property type="entry name" value="Solute-binding_3/MltF_N"/>
</dbReference>
<dbReference type="RefSeq" id="WP_110394718.1">
    <property type="nucleotide sequence ID" value="NZ_JADIJL010000007.1"/>
</dbReference>
<evidence type="ECO:0000256" key="1">
    <source>
        <dbReference type="ARBA" id="ARBA00004196"/>
    </source>
</evidence>
<evidence type="ECO:0000256" key="4">
    <source>
        <dbReference type="ARBA" id="ARBA00023139"/>
    </source>
</evidence>
<dbReference type="PROSITE" id="PS01039">
    <property type="entry name" value="SBP_BACTERIAL_3"/>
    <property type="match status" value="1"/>
</dbReference>
<dbReference type="EMBL" id="QJJQ01000004">
    <property type="protein sequence ID" value="PXW87885.1"/>
    <property type="molecule type" value="Genomic_DNA"/>
</dbReference>
<proteinExistence type="inferred from homology"/>
<keyword evidence="3" id="KW-0732">Signal</keyword>
<keyword evidence="9" id="KW-1185">Reference proteome</keyword>
<comment type="subcellular location">
    <subcellularLocation>
        <location evidence="1">Cell envelope</location>
    </subcellularLocation>
</comment>
<dbReference type="Pfam" id="PF00497">
    <property type="entry name" value="SBP_bac_3"/>
    <property type="match status" value="1"/>
</dbReference>
<evidence type="ECO:0000313" key="8">
    <source>
        <dbReference type="EMBL" id="PXW87885.1"/>
    </source>
</evidence>
<dbReference type="OrthoDB" id="9774451at2"/>
<comment type="caution">
    <text evidence="8">The sequence shown here is derived from an EMBL/GenBank/DDBJ whole genome shotgun (WGS) entry which is preliminary data.</text>
</comment>
<gene>
    <name evidence="8" type="ORF">DFR56_10433</name>
</gene>
<comment type="similarity">
    <text evidence="2 6">Belongs to the bacterial solute-binding protein 3 family.</text>
</comment>
<sequence>MKKLLFVLLVIVSSMFILGGCGSKEDKSGSSKEATDEAGALAAIQEKGMITIGIEGAFPPFNYFDENNELIGFDVDIATEIADRMGVKPEFIPTPWDTIIGGLQAKKYDVIISSVAPTEERKAKVDFTDSYYTTGVQLFTTEDSEIKEIEDVKGKVIGVATGTTFAEEAESLGAEAKFYDSDLLTFQDLSNGRIDAVITDKAVGNRIILEHNYPFKTVGALLYTEQPGITLNKNQEDLKEELNKVLSEMKVDGTYEEISHEWFGENIE</sequence>
<dbReference type="SUPFAM" id="SSF53850">
    <property type="entry name" value="Periplasmic binding protein-like II"/>
    <property type="match status" value="1"/>
</dbReference>
<name>A0A2V3W6J7_9BACI</name>
<dbReference type="Gene3D" id="3.40.190.10">
    <property type="entry name" value="Periplasmic binding protein-like II"/>
    <property type="match status" value="2"/>
</dbReference>
<evidence type="ECO:0000259" key="7">
    <source>
        <dbReference type="SMART" id="SM00062"/>
    </source>
</evidence>
<evidence type="ECO:0000256" key="6">
    <source>
        <dbReference type="RuleBase" id="RU003744"/>
    </source>
</evidence>